<dbReference type="AlphaFoldDB" id="A0A7X1ZIR4"/>
<dbReference type="EMBL" id="WIVE01000065">
    <property type="protein sequence ID" value="MQX37995.1"/>
    <property type="molecule type" value="Genomic_DNA"/>
</dbReference>
<organism evidence="1 2">
    <name type="scientific">Roseospira navarrensis</name>
    <dbReference type="NCBI Taxonomy" id="140058"/>
    <lineage>
        <taxon>Bacteria</taxon>
        <taxon>Pseudomonadati</taxon>
        <taxon>Pseudomonadota</taxon>
        <taxon>Alphaproteobacteria</taxon>
        <taxon>Rhodospirillales</taxon>
        <taxon>Rhodospirillaceae</taxon>
        <taxon>Roseospira</taxon>
    </lineage>
</organism>
<dbReference type="Proteomes" id="UP000434582">
    <property type="component" value="Unassembled WGS sequence"/>
</dbReference>
<reference evidence="1 2" key="1">
    <citation type="submission" date="2019-10" db="EMBL/GenBank/DDBJ databases">
        <title>Draft whole-genome sequence of the purple nonsulfur photosynthetic bacterium Roseospira navarrensis DSM 15114.</title>
        <authorList>
            <person name="Kyndt J.A."/>
            <person name="Meyer T.E."/>
        </authorList>
    </citation>
    <scope>NUCLEOTIDE SEQUENCE [LARGE SCALE GENOMIC DNA]</scope>
    <source>
        <strain evidence="1 2">DSM 15114</strain>
    </source>
</reference>
<name>A0A7X1ZIR4_9PROT</name>
<proteinExistence type="predicted"/>
<accession>A0A7X1ZIR4</accession>
<gene>
    <name evidence="1" type="ORF">GHC57_15855</name>
</gene>
<evidence type="ECO:0000313" key="2">
    <source>
        <dbReference type="Proteomes" id="UP000434582"/>
    </source>
</evidence>
<dbReference type="OrthoDB" id="7351144at2"/>
<evidence type="ECO:0000313" key="1">
    <source>
        <dbReference type="EMBL" id="MQX37995.1"/>
    </source>
</evidence>
<sequence length="569" mass="62710">MTTFEVQVMRDGRWMTESILDREAEAVLLAKKLLNAGTSQGARVISERSLGGDLTAERTVFEETRDIPDKRPVAISAIDEAPWCETADELYALPARMTMARLLRTYLDRNTVTVSELLYAFRPLSKLQNHDSNIYPSAVDKVASLQAQDREDLDTRTRRDALYGLIDEVGRRARRAEGERMMRGAGLDTLHEAYDKARMAAFDPAEQAFLVRAAIGRDLAGRQSWLGKLDALLSAVSDDLPDGALAMLDEFIADCLGIGQVVQDILGDRPNLAVALLTLIDLVEGKGETGAGGQAETAQVLAALFAAGKLPSSATVLMDRVYREVAGRSPLSRNDPSREHEFFEVLCDRVISVNGLLGAHRMAVAITRRYNHRINQGGDAGWRQSIVGVSSSLANSARRLHYLAALSGAREVQPYGGLILDLIVDGIKTTRGVDDFAAELPPAQKLATVTGVQRALMDGPAMPDVMRDRVFEHFDSMLARYVEKARIIEKLDNPDDSLRKRADRLISFCASGVLMEGKALTFARKRVLSYLKRPDFTTEFLSDVPQPQQEEELRRLHMRLARAGFGVGG</sequence>
<comment type="caution">
    <text evidence="1">The sequence shown here is derived from an EMBL/GenBank/DDBJ whole genome shotgun (WGS) entry which is preliminary data.</text>
</comment>
<keyword evidence="2" id="KW-1185">Reference proteome</keyword>
<dbReference type="RefSeq" id="WP_153346027.1">
    <property type="nucleotide sequence ID" value="NZ_WIVE01000065.1"/>
</dbReference>
<protein>
    <submittedName>
        <fullName evidence="1">Uncharacterized protein</fullName>
    </submittedName>
</protein>